<proteinExistence type="predicted"/>
<name>A0A0M4FNZ3_9BACI</name>
<accession>A0A0M4FNZ3</accession>
<dbReference type="EMBL" id="CP012600">
    <property type="protein sequence ID" value="ALC80459.1"/>
    <property type="molecule type" value="Genomic_DNA"/>
</dbReference>
<evidence type="ECO:0000313" key="2">
    <source>
        <dbReference type="Proteomes" id="UP000067625"/>
    </source>
</evidence>
<dbReference type="AlphaFoldDB" id="A0A0M4FNZ3"/>
<sequence>MKGRLTIVDLTPTAKDKSSKVFKISYHVKGETIEGHYLEIQMENKFEWVLILNNWKYINMKAYKKHLRFLSRQLNSFLESEYGFKRKRIIINHISNLLDPHNTGGLSFLK</sequence>
<reference evidence="2" key="1">
    <citation type="submission" date="2015-08" db="EMBL/GenBank/DDBJ databases">
        <title>Genome sequencing project for genomic taxonomy and phylogenomics of Bacillus-like bacteria.</title>
        <authorList>
            <person name="Liu B."/>
            <person name="Wang J."/>
            <person name="Zhu Y."/>
            <person name="Liu G."/>
            <person name="Chen Q."/>
            <person name="Chen Z."/>
            <person name="Lan J."/>
            <person name="Che J."/>
            <person name="Ge C."/>
            <person name="Shi H."/>
            <person name="Pan Z."/>
            <person name="Liu X."/>
        </authorList>
    </citation>
    <scope>NUCLEOTIDE SEQUENCE [LARGE SCALE GENOMIC DNA]</scope>
    <source>
        <strain evidence="2">FJAT-4402</strain>
    </source>
</reference>
<gene>
    <name evidence="1" type="ORF">AM592_01820</name>
</gene>
<protein>
    <submittedName>
        <fullName evidence="1">Uncharacterized protein</fullName>
    </submittedName>
</protein>
<reference evidence="1 2" key="2">
    <citation type="journal article" date="2016" name="Int. J. Syst. Evol. Microbiol.">
        <title>Bacillus gobiensis sp. nov., isolated from a soil sample.</title>
        <authorList>
            <person name="Liu B."/>
            <person name="Liu G.H."/>
            <person name="Cetin S."/>
            <person name="Schumann P."/>
            <person name="Pan Z.Z."/>
            <person name="Chen Q.Q."/>
        </authorList>
    </citation>
    <scope>NUCLEOTIDE SEQUENCE [LARGE SCALE GENOMIC DNA]</scope>
    <source>
        <strain evidence="1 2">FJAT-4402</strain>
    </source>
</reference>
<organism evidence="1 2">
    <name type="scientific">Bacillus gobiensis</name>
    <dbReference type="NCBI Taxonomy" id="1441095"/>
    <lineage>
        <taxon>Bacteria</taxon>
        <taxon>Bacillati</taxon>
        <taxon>Bacillota</taxon>
        <taxon>Bacilli</taxon>
        <taxon>Bacillales</taxon>
        <taxon>Bacillaceae</taxon>
        <taxon>Bacillus</taxon>
    </lineage>
</organism>
<dbReference type="PATRIC" id="fig|1441095.3.peg.384"/>
<keyword evidence="2" id="KW-1185">Reference proteome</keyword>
<evidence type="ECO:0000313" key="1">
    <source>
        <dbReference type="EMBL" id="ALC80459.1"/>
    </source>
</evidence>
<dbReference type="Proteomes" id="UP000067625">
    <property type="component" value="Chromosome"/>
</dbReference>
<dbReference type="RefSeq" id="WP_053602192.1">
    <property type="nucleotide sequence ID" value="NZ_CP012600.1"/>
</dbReference>